<protein>
    <submittedName>
        <fullName evidence="2">Uncharacterized protein</fullName>
    </submittedName>
</protein>
<gene>
    <name evidence="2" type="ORF">llap_5849</name>
</gene>
<accession>A0A2I0UCY1</accession>
<sequence>MEDEEQVAWEGMLWKHNMSCSVEQSRKAQKKTGNSVGRYNPNSGQCVWLRPNPGEDTRFIDYDEIMNKTWKKKRAGSGHDINI</sequence>
<keyword evidence="3" id="KW-1185">Reference proteome</keyword>
<reference evidence="3" key="1">
    <citation type="submission" date="2017-11" db="EMBL/GenBank/DDBJ databases">
        <authorList>
            <person name="Lima N.C."/>
            <person name="Parody-Merino A.M."/>
            <person name="Battley P.F."/>
            <person name="Fidler A.E."/>
            <person name="Prosdocimi F."/>
        </authorList>
    </citation>
    <scope>NUCLEOTIDE SEQUENCE [LARGE SCALE GENOMIC DNA]</scope>
</reference>
<feature type="region of interest" description="Disordered" evidence="1">
    <location>
        <begin position="24"/>
        <end position="50"/>
    </location>
</feature>
<evidence type="ECO:0000313" key="3">
    <source>
        <dbReference type="Proteomes" id="UP000233556"/>
    </source>
</evidence>
<dbReference type="AlphaFoldDB" id="A0A2I0UCY1"/>
<evidence type="ECO:0000313" key="2">
    <source>
        <dbReference type="EMBL" id="PKU43853.1"/>
    </source>
</evidence>
<feature type="compositionally biased region" description="Polar residues" evidence="1">
    <location>
        <begin position="31"/>
        <end position="45"/>
    </location>
</feature>
<organism evidence="2 3">
    <name type="scientific">Limosa lapponica baueri</name>
    <dbReference type="NCBI Taxonomy" id="1758121"/>
    <lineage>
        <taxon>Eukaryota</taxon>
        <taxon>Metazoa</taxon>
        <taxon>Chordata</taxon>
        <taxon>Craniata</taxon>
        <taxon>Vertebrata</taxon>
        <taxon>Euteleostomi</taxon>
        <taxon>Archelosauria</taxon>
        <taxon>Archosauria</taxon>
        <taxon>Dinosauria</taxon>
        <taxon>Saurischia</taxon>
        <taxon>Theropoda</taxon>
        <taxon>Coelurosauria</taxon>
        <taxon>Aves</taxon>
        <taxon>Neognathae</taxon>
        <taxon>Neoaves</taxon>
        <taxon>Charadriiformes</taxon>
        <taxon>Scolopacidae</taxon>
        <taxon>Limosa</taxon>
    </lineage>
</organism>
<proteinExistence type="predicted"/>
<reference evidence="3" key="2">
    <citation type="submission" date="2017-12" db="EMBL/GenBank/DDBJ databases">
        <title>Genome sequence of the Bar-tailed Godwit (Limosa lapponica baueri).</title>
        <authorList>
            <person name="Lima N.C.B."/>
            <person name="Parody-Merino A.M."/>
            <person name="Battley P.F."/>
            <person name="Fidler A.E."/>
            <person name="Prosdocimi F."/>
        </authorList>
    </citation>
    <scope>NUCLEOTIDE SEQUENCE [LARGE SCALE GENOMIC DNA]</scope>
</reference>
<name>A0A2I0UCY1_LIMLA</name>
<dbReference type="Proteomes" id="UP000233556">
    <property type="component" value="Unassembled WGS sequence"/>
</dbReference>
<dbReference type="EMBL" id="KZ505867">
    <property type="protein sequence ID" value="PKU43853.1"/>
    <property type="molecule type" value="Genomic_DNA"/>
</dbReference>
<evidence type="ECO:0000256" key="1">
    <source>
        <dbReference type="SAM" id="MobiDB-lite"/>
    </source>
</evidence>